<proteinExistence type="predicted"/>
<evidence type="ECO:0000313" key="3">
    <source>
        <dbReference type="Proteomes" id="UP001592581"/>
    </source>
</evidence>
<dbReference type="InterPro" id="IPR039708">
    <property type="entry name" value="MT1774/Rv1733c-like"/>
</dbReference>
<name>A0ABV6XKF6_9ACTN</name>
<feature type="transmembrane region" description="Helical" evidence="1">
    <location>
        <begin position="154"/>
        <end position="175"/>
    </location>
</feature>
<reference evidence="2 3" key="1">
    <citation type="submission" date="2024-06" db="EMBL/GenBank/DDBJ databases">
        <authorList>
            <person name="Lee S.D."/>
        </authorList>
    </citation>
    <scope>NUCLEOTIDE SEQUENCE [LARGE SCALE GENOMIC DNA]</scope>
    <source>
        <strain evidence="2 3">N1-10</strain>
    </source>
</reference>
<keyword evidence="3" id="KW-1185">Reference proteome</keyword>
<dbReference type="PANTHER" id="PTHR42305:SF1">
    <property type="entry name" value="MEMBRANE PROTEIN RV1733C-RELATED"/>
    <property type="match status" value="1"/>
</dbReference>
<dbReference type="RefSeq" id="WP_380564290.1">
    <property type="nucleotide sequence ID" value="NZ_JBEUKS010000003.1"/>
</dbReference>
<dbReference type="Proteomes" id="UP001592581">
    <property type="component" value="Unassembled WGS sequence"/>
</dbReference>
<feature type="transmembrane region" description="Helical" evidence="1">
    <location>
        <begin position="42"/>
        <end position="65"/>
    </location>
</feature>
<protein>
    <recommendedName>
        <fullName evidence="4">Integral membrane protein</fullName>
    </recommendedName>
</protein>
<dbReference type="PANTHER" id="PTHR42305">
    <property type="entry name" value="MEMBRANE PROTEIN RV1733C-RELATED"/>
    <property type="match status" value="1"/>
</dbReference>
<sequence length="209" mass="22322">MATPAAAPTPAQPAPRRSRLGIALARRHNPLWRRTDALRARLRMLLIAALIVITALAALLALGLYRSDRAAAGRYAATLHQVQAVALADADQQHPVDGARFTAEVRWTDASGAHQARAAAGATTLRGDPVTVWVDAAGSPSSAPRSEAYSTGKAAMVGSLVWISVTSGALAVATLRRRRLGQVDLERWTREWEDVEPVWTRRGQGGAGR</sequence>
<accession>A0ABV6XKF6</accession>
<keyword evidence="1" id="KW-1133">Transmembrane helix</keyword>
<organism evidence="2 3">
    <name type="scientific">Streptacidiphilus jeojiensis</name>
    <dbReference type="NCBI Taxonomy" id="3229225"/>
    <lineage>
        <taxon>Bacteria</taxon>
        <taxon>Bacillati</taxon>
        <taxon>Actinomycetota</taxon>
        <taxon>Actinomycetes</taxon>
        <taxon>Kitasatosporales</taxon>
        <taxon>Streptomycetaceae</taxon>
        <taxon>Streptacidiphilus</taxon>
    </lineage>
</organism>
<evidence type="ECO:0008006" key="4">
    <source>
        <dbReference type="Google" id="ProtNLM"/>
    </source>
</evidence>
<keyword evidence="1" id="KW-0472">Membrane</keyword>
<dbReference type="EMBL" id="JBEUKS010000003">
    <property type="protein sequence ID" value="MFC1438739.1"/>
    <property type="molecule type" value="Genomic_DNA"/>
</dbReference>
<evidence type="ECO:0000313" key="2">
    <source>
        <dbReference type="EMBL" id="MFC1438739.1"/>
    </source>
</evidence>
<evidence type="ECO:0000256" key="1">
    <source>
        <dbReference type="SAM" id="Phobius"/>
    </source>
</evidence>
<gene>
    <name evidence="2" type="ORF">ABUW04_10765</name>
</gene>
<comment type="caution">
    <text evidence="2">The sequence shown here is derived from an EMBL/GenBank/DDBJ whole genome shotgun (WGS) entry which is preliminary data.</text>
</comment>
<keyword evidence="1" id="KW-0812">Transmembrane</keyword>